<dbReference type="AlphaFoldDB" id="A0A231UVL0"/>
<keyword evidence="4" id="KW-1185">Reference proteome</keyword>
<feature type="signal peptide" evidence="2">
    <location>
        <begin position="1"/>
        <end position="20"/>
    </location>
</feature>
<reference evidence="4" key="1">
    <citation type="journal article" date="2017" name="Int. J. Syst. Evol. Microbiol.">
        <title>Notoacmeibacter marinus gen. nov., sp. nov., isolated from the gut of a limpet and proposal of Notoacmeibacteraceae fam. nov. in the order Rhizobiales of the class Alphaproteobacteria.</title>
        <authorList>
            <person name="Huang Z."/>
            <person name="Guo F."/>
            <person name="Lai Q."/>
        </authorList>
    </citation>
    <scope>NUCLEOTIDE SEQUENCE [LARGE SCALE GENOMIC DNA]</scope>
    <source>
        <strain evidence="4">XMTR2A4</strain>
    </source>
</reference>
<dbReference type="RefSeq" id="WP_094078134.1">
    <property type="nucleotide sequence ID" value="NZ_NBYO01000003.1"/>
</dbReference>
<dbReference type="Proteomes" id="UP000215405">
    <property type="component" value="Unassembled WGS sequence"/>
</dbReference>
<evidence type="ECO:0008006" key="5">
    <source>
        <dbReference type="Google" id="ProtNLM"/>
    </source>
</evidence>
<feature type="region of interest" description="Disordered" evidence="1">
    <location>
        <begin position="141"/>
        <end position="166"/>
    </location>
</feature>
<feature type="compositionally biased region" description="Low complexity" evidence="1">
    <location>
        <begin position="57"/>
        <end position="72"/>
    </location>
</feature>
<keyword evidence="2" id="KW-0732">Signal</keyword>
<comment type="caution">
    <text evidence="3">The sequence shown here is derived from an EMBL/GenBank/DDBJ whole genome shotgun (WGS) entry which is preliminary data.</text>
</comment>
<feature type="region of interest" description="Disordered" evidence="1">
    <location>
        <begin position="36"/>
        <end position="124"/>
    </location>
</feature>
<evidence type="ECO:0000313" key="3">
    <source>
        <dbReference type="EMBL" id="OXS99355.1"/>
    </source>
</evidence>
<sequence length="317" mass="32755">MMRPLSVPALAGILLSGALASTPFSAFALSELTTDDGAATAGPIAPPNGAATEPVVSDDASPPSELPPLDDSQAPAPTGEPGPVETAPLPPPSAPGDDGPDASEAPTPSNDPVPDASAPIPAPEASETPLIEAPVAEGQELPVETPPLGGDAVAEPAPEIAPPPPVSHDISALPEPVARMRQLILEAARSGDVERLRPLLGMGEGQTTLSLGGVDGDVIAFLKEVSGDEEGQEILAILSEVLEAGYVHFDEGEKTELYVWPYFFGRSLETLTPEQKVELFRIVTAGDYADMLQIGAYVFYRVGITPDGEWAFFVAGD</sequence>
<accession>A0A231UVL0</accession>
<protein>
    <recommendedName>
        <fullName evidence="5">Fibronectin attachment protein</fullName>
    </recommendedName>
</protein>
<feature type="chain" id="PRO_5012850570" description="Fibronectin attachment protein" evidence="2">
    <location>
        <begin position="21"/>
        <end position="317"/>
    </location>
</feature>
<evidence type="ECO:0000256" key="1">
    <source>
        <dbReference type="SAM" id="MobiDB-lite"/>
    </source>
</evidence>
<name>A0A231UVL0_9HYPH</name>
<evidence type="ECO:0000256" key="2">
    <source>
        <dbReference type="SAM" id="SignalP"/>
    </source>
</evidence>
<dbReference type="EMBL" id="NBYO01000003">
    <property type="protein sequence ID" value="OXS99355.1"/>
    <property type="molecule type" value="Genomic_DNA"/>
</dbReference>
<evidence type="ECO:0000313" key="4">
    <source>
        <dbReference type="Proteomes" id="UP000215405"/>
    </source>
</evidence>
<organism evidence="3 4">
    <name type="scientific">Notoacmeibacter marinus</name>
    <dbReference type="NCBI Taxonomy" id="1876515"/>
    <lineage>
        <taxon>Bacteria</taxon>
        <taxon>Pseudomonadati</taxon>
        <taxon>Pseudomonadota</taxon>
        <taxon>Alphaproteobacteria</taxon>
        <taxon>Hyphomicrobiales</taxon>
        <taxon>Notoacmeibacteraceae</taxon>
        <taxon>Notoacmeibacter</taxon>
    </lineage>
</organism>
<feature type="compositionally biased region" description="Low complexity" evidence="1">
    <location>
        <begin position="114"/>
        <end position="124"/>
    </location>
</feature>
<gene>
    <name evidence="3" type="ORF">B7H23_14410</name>
</gene>
<proteinExistence type="predicted"/>